<name>A0A9W9ZFE8_9CNID</name>
<dbReference type="AlphaFoldDB" id="A0A9W9ZFE8"/>
<dbReference type="Gene3D" id="3.40.50.150">
    <property type="entry name" value="Vaccinia Virus protein VP39"/>
    <property type="match status" value="1"/>
</dbReference>
<comment type="caution">
    <text evidence="3">The sequence shown here is derived from an EMBL/GenBank/DDBJ whole genome shotgun (WGS) entry which is preliminary data.</text>
</comment>
<dbReference type="Proteomes" id="UP001163046">
    <property type="component" value="Unassembled WGS sequence"/>
</dbReference>
<dbReference type="InterPro" id="IPR029063">
    <property type="entry name" value="SAM-dependent_MTases_sf"/>
</dbReference>
<dbReference type="EMBL" id="MU826359">
    <property type="protein sequence ID" value="KAJ7379149.1"/>
    <property type="molecule type" value="Genomic_DNA"/>
</dbReference>
<dbReference type="GO" id="GO:0008610">
    <property type="term" value="P:lipid biosynthetic process"/>
    <property type="evidence" value="ECO:0007669"/>
    <property type="project" value="InterPro"/>
</dbReference>
<dbReference type="SUPFAM" id="SSF53335">
    <property type="entry name" value="S-adenosyl-L-methionine-dependent methyltransferases"/>
    <property type="match status" value="1"/>
</dbReference>
<dbReference type="GO" id="GO:0008168">
    <property type="term" value="F:methyltransferase activity"/>
    <property type="evidence" value="ECO:0007669"/>
    <property type="project" value="UniProtKB-KW"/>
</dbReference>
<keyword evidence="2" id="KW-0808">Transferase</keyword>
<accession>A0A9W9ZFE8</accession>
<evidence type="ECO:0000313" key="3">
    <source>
        <dbReference type="EMBL" id="KAJ7379149.1"/>
    </source>
</evidence>
<organism evidence="3 4">
    <name type="scientific">Desmophyllum pertusum</name>
    <dbReference type="NCBI Taxonomy" id="174260"/>
    <lineage>
        <taxon>Eukaryota</taxon>
        <taxon>Metazoa</taxon>
        <taxon>Cnidaria</taxon>
        <taxon>Anthozoa</taxon>
        <taxon>Hexacorallia</taxon>
        <taxon>Scleractinia</taxon>
        <taxon>Caryophylliina</taxon>
        <taxon>Caryophylliidae</taxon>
        <taxon>Desmophyllum</taxon>
    </lineage>
</organism>
<dbReference type="Pfam" id="PF04989">
    <property type="entry name" value="RMNT_CmcI"/>
    <property type="match status" value="1"/>
</dbReference>
<dbReference type="PANTHER" id="PTHR40048:SF1">
    <property type="entry name" value="RHAMNOSYL O-METHYLTRANSFERASE"/>
    <property type="match status" value="1"/>
</dbReference>
<protein>
    <recommendedName>
        <fullName evidence="5">Rhamnosyl O-methyltransferase</fullName>
    </recommendedName>
</protein>
<reference evidence="3" key="1">
    <citation type="submission" date="2023-01" db="EMBL/GenBank/DDBJ databases">
        <title>Genome assembly of the deep-sea coral Lophelia pertusa.</title>
        <authorList>
            <person name="Herrera S."/>
            <person name="Cordes E."/>
        </authorList>
    </citation>
    <scope>NUCLEOTIDE SEQUENCE</scope>
    <source>
        <strain evidence="3">USNM1676648</strain>
        <tissue evidence="3">Polyp</tissue>
    </source>
</reference>
<proteinExistence type="predicted"/>
<dbReference type="InterPro" id="IPR007072">
    <property type="entry name" value="RNMT_CmcI"/>
</dbReference>
<evidence type="ECO:0000313" key="4">
    <source>
        <dbReference type="Proteomes" id="UP001163046"/>
    </source>
</evidence>
<evidence type="ECO:0000256" key="2">
    <source>
        <dbReference type="ARBA" id="ARBA00022679"/>
    </source>
</evidence>
<keyword evidence="1" id="KW-0489">Methyltransferase</keyword>
<evidence type="ECO:0000256" key="1">
    <source>
        <dbReference type="ARBA" id="ARBA00022603"/>
    </source>
</evidence>
<dbReference type="GO" id="GO:0032259">
    <property type="term" value="P:methylation"/>
    <property type="evidence" value="ECO:0007669"/>
    <property type="project" value="UniProtKB-KW"/>
</dbReference>
<keyword evidence="4" id="KW-1185">Reference proteome</keyword>
<dbReference type="CDD" id="cd02440">
    <property type="entry name" value="AdoMet_MTases"/>
    <property type="match status" value="1"/>
</dbReference>
<dbReference type="PANTHER" id="PTHR40048">
    <property type="entry name" value="RHAMNOSYL O-METHYLTRANSFERASE"/>
    <property type="match status" value="1"/>
</dbReference>
<sequence length="262" mass="30445">MEHSGHNVAADVTDYKEWSKSFDKRVEVLKSDKRRFVKFEDRKDESILTLENNKGISKGKYHTTWRGIELVKSSEDLIILQHLLWDLKPATIFEIGAYAGGSALWLSDIMKMYGYKTHVYSLDIDLSLVRDLAKKDENISFIEGDASNIESAFPEHLLKAYPHPWLLLEDEHHHMNITLDYFDKFFVSGDYVCVEDATLHCATVCGMGLLEDMGYETWGDAKLTAMKEFISKHPDRYMVDTYYNDFYGYNASCNWNGYWKRV</sequence>
<gene>
    <name evidence="3" type="ORF">OS493_017647</name>
</gene>
<evidence type="ECO:0008006" key="5">
    <source>
        <dbReference type="Google" id="ProtNLM"/>
    </source>
</evidence>
<dbReference type="GO" id="GO:0005886">
    <property type="term" value="C:plasma membrane"/>
    <property type="evidence" value="ECO:0007669"/>
    <property type="project" value="TreeGrafter"/>
</dbReference>
<dbReference type="OrthoDB" id="186626at2759"/>